<feature type="transmembrane region" description="Helical" evidence="5">
    <location>
        <begin position="125"/>
        <end position="145"/>
    </location>
</feature>
<protein>
    <recommendedName>
        <fullName evidence="6">TM7S3/TM198-like domain-containing protein</fullName>
    </recommendedName>
</protein>
<feature type="domain" description="TM7S3/TM198-like" evidence="6">
    <location>
        <begin position="2"/>
        <end position="193"/>
    </location>
</feature>
<keyword evidence="4 5" id="KW-0472">Membrane</keyword>
<keyword evidence="8" id="KW-1185">Reference proteome</keyword>
<evidence type="ECO:0000256" key="5">
    <source>
        <dbReference type="SAM" id="Phobius"/>
    </source>
</evidence>
<evidence type="ECO:0000313" key="8">
    <source>
        <dbReference type="Proteomes" id="UP000193560"/>
    </source>
</evidence>
<feature type="transmembrane region" description="Helical" evidence="5">
    <location>
        <begin position="46"/>
        <end position="68"/>
    </location>
</feature>
<keyword evidence="2 5" id="KW-0812">Transmembrane</keyword>
<dbReference type="GO" id="GO:0016020">
    <property type="term" value="C:membrane"/>
    <property type="evidence" value="ECO:0007669"/>
    <property type="project" value="UniProtKB-SubCell"/>
</dbReference>
<evidence type="ECO:0000256" key="2">
    <source>
        <dbReference type="ARBA" id="ARBA00022692"/>
    </source>
</evidence>
<proteinExistence type="predicted"/>
<keyword evidence="3 5" id="KW-1133">Transmembrane helix</keyword>
<feature type="transmembrane region" description="Helical" evidence="5">
    <location>
        <begin position="74"/>
        <end position="91"/>
    </location>
</feature>
<evidence type="ECO:0000313" key="7">
    <source>
        <dbReference type="EMBL" id="ORZ17832.1"/>
    </source>
</evidence>
<dbReference type="STRING" id="90262.A0A1X2IJV8"/>
<dbReference type="OrthoDB" id="102260at2759"/>
<name>A0A1X2IJV8_9FUNG</name>
<gene>
    <name evidence="7" type="ORF">BCR42DRAFT_350252</name>
</gene>
<evidence type="ECO:0000256" key="1">
    <source>
        <dbReference type="ARBA" id="ARBA00004141"/>
    </source>
</evidence>
<feature type="non-terminal residue" evidence="7">
    <location>
        <position position="210"/>
    </location>
</feature>
<sequence length="210" mass="23904">MLFGFRCFRSTLTTTFFFIFIYVYIGSLTWIGLANSKSMEGYSRDAITMFIVPLSIGIIGAVVCFYFWKLSMGLIAVLGGLTLALYICCWRENLVIPSDQGRIGFFIGCPLLMLLLSKWKEKTVFLFSLSFSGAFAFILGIDLLAHTGYVTSYWYMLAPQLIALSQPTFTITRLMYIMQCATLFVFLISFLWQSIVHYHDRAFGSSRQSI</sequence>
<dbReference type="AlphaFoldDB" id="A0A1X2IJV8"/>
<feature type="transmembrane region" description="Helical" evidence="5">
    <location>
        <begin position="103"/>
        <end position="119"/>
    </location>
</feature>
<dbReference type="Proteomes" id="UP000193560">
    <property type="component" value="Unassembled WGS sequence"/>
</dbReference>
<dbReference type="InterPro" id="IPR025256">
    <property type="entry name" value="TM7S3/TM198-like_dom"/>
</dbReference>
<reference evidence="7 8" key="1">
    <citation type="submission" date="2016-07" db="EMBL/GenBank/DDBJ databases">
        <title>Pervasive Adenine N6-methylation of Active Genes in Fungi.</title>
        <authorList>
            <consortium name="DOE Joint Genome Institute"/>
            <person name="Mondo S.J."/>
            <person name="Dannebaum R.O."/>
            <person name="Kuo R.C."/>
            <person name="Labutti K."/>
            <person name="Haridas S."/>
            <person name="Kuo A."/>
            <person name="Salamov A."/>
            <person name="Ahrendt S.R."/>
            <person name="Lipzen A."/>
            <person name="Sullivan W."/>
            <person name="Andreopoulos W.B."/>
            <person name="Clum A."/>
            <person name="Lindquist E."/>
            <person name="Daum C."/>
            <person name="Ramamoorthy G.K."/>
            <person name="Gryganskyi A."/>
            <person name="Culley D."/>
            <person name="Magnuson J.K."/>
            <person name="James T.Y."/>
            <person name="O'Malley M.A."/>
            <person name="Stajich J.E."/>
            <person name="Spatafora J.W."/>
            <person name="Visel A."/>
            <person name="Grigoriev I.V."/>
        </authorList>
    </citation>
    <scope>NUCLEOTIDE SEQUENCE [LARGE SCALE GENOMIC DNA]</scope>
    <source>
        <strain evidence="7 8">NRRL 1336</strain>
    </source>
</reference>
<feature type="transmembrane region" description="Helical" evidence="5">
    <location>
        <begin position="175"/>
        <end position="198"/>
    </location>
</feature>
<dbReference type="Pfam" id="PF13886">
    <property type="entry name" value="TM7S3_TM198"/>
    <property type="match status" value="1"/>
</dbReference>
<evidence type="ECO:0000256" key="3">
    <source>
        <dbReference type="ARBA" id="ARBA00022989"/>
    </source>
</evidence>
<feature type="transmembrane region" description="Helical" evidence="5">
    <location>
        <begin position="12"/>
        <end position="34"/>
    </location>
</feature>
<accession>A0A1X2IJV8</accession>
<dbReference type="EMBL" id="MCGE01000009">
    <property type="protein sequence ID" value="ORZ17832.1"/>
    <property type="molecule type" value="Genomic_DNA"/>
</dbReference>
<comment type="subcellular location">
    <subcellularLocation>
        <location evidence="1">Membrane</location>
        <topology evidence="1">Multi-pass membrane protein</topology>
    </subcellularLocation>
</comment>
<organism evidence="7 8">
    <name type="scientific">Absidia repens</name>
    <dbReference type="NCBI Taxonomy" id="90262"/>
    <lineage>
        <taxon>Eukaryota</taxon>
        <taxon>Fungi</taxon>
        <taxon>Fungi incertae sedis</taxon>
        <taxon>Mucoromycota</taxon>
        <taxon>Mucoromycotina</taxon>
        <taxon>Mucoromycetes</taxon>
        <taxon>Mucorales</taxon>
        <taxon>Cunninghamellaceae</taxon>
        <taxon>Absidia</taxon>
    </lineage>
</organism>
<comment type="caution">
    <text evidence="7">The sequence shown here is derived from an EMBL/GenBank/DDBJ whole genome shotgun (WGS) entry which is preliminary data.</text>
</comment>
<evidence type="ECO:0000256" key="4">
    <source>
        <dbReference type="ARBA" id="ARBA00023136"/>
    </source>
</evidence>
<evidence type="ECO:0000259" key="6">
    <source>
        <dbReference type="Pfam" id="PF13886"/>
    </source>
</evidence>